<dbReference type="InterPro" id="IPR029039">
    <property type="entry name" value="Flavoprotein-like_sf"/>
</dbReference>
<evidence type="ECO:0000313" key="5">
    <source>
        <dbReference type="Proteomes" id="UP000249239"/>
    </source>
</evidence>
<dbReference type="InterPro" id="IPR051545">
    <property type="entry name" value="NAD(P)H_dehydrogenase_qn"/>
</dbReference>
<name>A0A2W7PAM6_9BACT</name>
<dbReference type="GO" id="GO:0005829">
    <property type="term" value="C:cytosol"/>
    <property type="evidence" value="ECO:0007669"/>
    <property type="project" value="TreeGrafter"/>
</dbReference>
<keyword evidence="5" id="KW-1185">Reference proteome</keyword>
<comment type="similarity">
    <text evidence="1">Belongs to the NAD(P)H dehydrogenase (quinone) family.</text>
</comment>
<dbReference type="EMBL" id="QKZK01000002">
    <property type="protein sequence ID" value="PZX20352.1"/>
    <property type="molecule type" value="Genomic_DNA"/>
</dbReference>
<dbReference type="SUPFAM" id="SSF52218">
    <property type="entry name" value="Flavoproteins"/>
    <property type="match status" value="1"/>
</dbReference>
<gene>
    <name evidence="4" type="ORF">LX69_00349</name>
</gene>
<evidence type="ECO:0000259" key="3">
    <source>
        <dbReference type="Pfam" id="PF02525"/>
    </source>
</evidence>
<protein>
    <submittedName>
        <fullName evidence="4">NAD(P)H dehydrogenase (Quinone)</fullName>
    </submittedName>
</protein>
<proteinExistence type="inferred from homology"/>
<accession>A0A2W7PAM6</accession>
<dbReference type="PANTHER" id="PTHR10204">
    <property type="entry name" value="NAD P H OXIDOREDUCTASE-RELATED"/>
    <property type="match status" value="1"/>
</dbReference>
<organism evidence="4 5">
    <name type="scientific">Breznakibacter xylanolyticus</name>
    <dbReference type="NCBI Taxonomy" id="990"/>
    <lineage>
        <taxon>Bacteria</taxon>
        <taxon>Pseudomonadati</taxon>
        <taxon>Bacteroidota</taxon>
        <taxon>Bacteroidia</taxon>
        <taxon>Marinilabiliales</taxon>
        <taxon>Marinilabiliaceae</taxon>
        <taxon>Breznakibacter</taxon>
    </lineage>
</organism>
<evidence type="ECO:0000256" key="2">
    <source>
        <dbReference type="ARBA" id="ARBA00023002"/>
    </source>
</evidence>
<dbReference type="Pfam" id="PF02525">
    <property type="entry name" value="Flavodoxin_2"/>
    <property type="match status" value="1"/>
</dbReference>
<reference evidence="4 5" key="1">
    <citation type="submission" date="2018-06" db="EMBL/GenBank/DDBJ databases">
        <title>Genomic Encyclopedia of Archaeal and Bacterial Type Strains, Phase II (KMG-II): from individual species to whole genera.</title>
        <authorList>
            <person name="Goeker M."/>
        </authorList>
    </citation>
    <scope>NUCLEOTIDE SEQUENCE [LARGE SCALE GENOMIC DNA]</scope>
    <source>
        <strain evidence="4 5">DSM 6779</strain>
    </source>
</reference>
<evidence type="ECO:0000256" key="1">
    <source>
        <dbReference type="ARBA" id="ARBA00006252"/>
    </source>
</evidence>
<dbReference type="PANTHER" id="PTHR10204:SF34">
    <property type="entry name" value="NAD(P)H DEHYDROGENASE [QUINONE] 1 ISOFORM 1"/>
    <property type="match status" value="1"/>
</dbReference>
<dbReference type="AlphaFoldDB" id="A0A2W7PAM6"/>
<evidence type="ECO:0000313" key="4">
    <source>
        <dbReference type="EMBL" id="PZX20352.1"/>
    </source>
</evidence>
<sequence>MHIVLKDVKYPPGIKQSWVQGVSMSNRRMAASPLYHQRMQHLIILAHPSPHSFSHQLKDALVAHSLTRGWQPVVRDLYAMGFDPVLSGNDLAGFKSGQTPPDIATEQQLVAASGIITLLYPLWWAGFPAILKGYIDRVFAYGFAYKAGANGIEGLLGGKRVVIFTTMGNALEPYEAKNLVEAFRHTMGHEIFTFCGMTVADHRFFPQMTDTGGSDKTDLVEMALRSYE</sequence>
<comment type="caution">
    <text evidence="4">The sequence shown here is derived from an EMBL/GenBank/DDBJ whole genome shotgun (WGS) entry which is preliminary data.</text>
</comment>
<dbReference type="GO" id="GO:0003955">
    <property type="term" value="F:NAD(P)H dehydrogenase (quinone) activity"/>
    <property type="evidence" value="ECO:0007669"/>
    <property type="project" value="TreeGrafter"/>
</dbReference>
<dbReference type="Gene3D" id="3.40.50.360">
    <property type="match status" value="1"/>
</dbReference>
<dbReference type="Proteomes" id="UP000249239">
    <property type="component" value="Unassembled WGS sequence"/>
</dbReference>
<feature type="domain" description="Flavodoxin-like fold" evidence="3">
    <location>
        <begin position="39"/>
        <end position="225"/>
    </location>
</feature>
<dbReference type="InterPro" id="IPR003680">
    <property type="entry name" value="Flavodoxin_fold"/>
</dbReference>
<keyword evidence="2" id="KW-0560">Oxidoreductase</keyword>
<dbReference type="OrthoDB" id="652200at2"/>